<protein>
    <recommendedName>
        <fullName evidence="1">Saposin B type region 2 domain-containing protein</fullName>
    </recommendedName>
</protein>
<dbReference type="SUPFAM" id="SSF47862">
    <property type="entry name" value="Saposin"/>
    <property type="match status" value="1"/>
</dbReference>
<proteinExistence type="predicted"/>
<dbReference type="Proteomes" id="UP000518288">
    <property type="component" value="Unassembled WGS sequence"/>
</dbReference>
<dbReference type="Gene3D" id="1.10.225.10">
    <property type="entry name" value="Saposin-like"/>
    <property type="match status" value="1"/>
</dbReference>
<dbReference type="InterPro" id="IPR008138">
    <property type="entry name" value="SapB_2"/>
</dbReference>
<feature type="domain" description="Saposin B type region 2" evidence="1">
    <location>
        <begin position="49"/>
        <end position="74"/>
    </location>
</feature>
<evidence type="ECO:0000313" key="2">
    <source>
        <dbReference type="EMBL" id="NYG35443.1"/>
    </source>
</evidence>
<sequence>MSFNHDICLLAVNFIKTSIDDNVSIDDMITGLNELSTSIFGGGQSPLLDFVNKHLPTIIHHLEQKLTPEEVCTVMLV</sequence>
<accession>A0A7Y9U7R9</accession>
<dbReference type="AlphaFoldDB" id="A0A7Y9U7R9"/>
<dbReference type="RefSeq" id="WP_179636336.1">
    <property type="nucleotide sequence ID" value="NZ_JACCFH010000002.1"/>
</dbReference>
<gene>
    <name evidence="2" type="ORF">BDD16_004505</name>
</gene>
<dbReference type="EMBL" id="JACCFH010000002">
    <property type="protein sequence ID" value="NYG35443.1"/>
    <property type="molecule type" value="Genomic_DNA"/>
</dbReference>
<evidence type="ECO:0000313" key="3">
    <source>
        <dbReference type="Proteomes" id="UP000518288"/>
    </source>
</evidence>
<organism evidence="2 3">
    <name type="scientific">Sphaerotilus montanus</name>
    <dbReference type="NCBI Taxonomy" id="522889"/>
    <lineage>
        <taxon>Bacteria</taxon>
        <taxon>Pseudomonadati</taxon>
        <taxon>Pseudomonadota</taxon>
        <taxon>Betaproteobacteria</taxon>
        <taxon>Burkholderiales</taxon>
        <taxon>Sphaerotilaceae</taxon>
        <taxon>Sphaerotilus</taxon>
    </lineage>
</organism>
<evidence type="ECO:0000259" key="1">
    <source>
        <dbReference type="Pfam" id="PF03489"/>
    </source>
</evidence>
<dbReference type="InterPro" id="IPR011001">
    <property type="entry name" value="Saposin-like"/>
</dbReference>
<keyword evidence="3" id="KW-1185">Reference proteome</keyword>
<comment type="caution">
    <text evidence="2">The sequence shown here is derived from an EMBL/GenBank/DDBJ whole genome shotgun (WGS) entry which is preliminary data.</text>
</comment>
<name>A0A7Y9U7R9_9BURK</name>
<reference evidence="2 3" key="1">
    <citation type="submission" date="2020-07" db="EMBL/GenBank/DDBJ databases">
        <title>Genomic Encyclopedia of Archaeal and Bacterial Type Strains, Phase II (KMG-II): from individual species to whole genera.</title>
        <authorList>
            <person name="Goeker M."/>
        </authorList>
    </citation>
    <scope>NUCLEOTIDE SEQUENCE [LARGE SCALE GENOMIC DNA]</scope>
    <source>
        <strain evidence="2 3">DSM 21226</strain>
    </source>
</reference>
<dbReference type="Pfam" id="PF03489">
    <property type="entry name" value="SapB_2"/>
    <property type="match status" value="1"/>
</dbReference>